<dbReference type="EMBL" id="JAZEWV010000031">
    <property type="protein sequence ID" value="MEE4545562.1"/>
    <property type="molecule type" value="Genomic_DNA"/>
</dbReference>
<feature type="compositionally biased region" description="Polar residues" evidence="1">
    <location>
        <begin position="31"/>
        <end position="44"/>
    </location>
</feature>
<accession>A0ABU7PJZ8</accession>
<sequence length="65" mass="6307">MKMSVRFASLGLLAVVALGGVQLAGSAVGETGQQEGSVGVTSAENAAHSHALPIPASTTDTGWGG</sequence>
<proteinExistence type="predicted"/>
<gene>
    <name evidence="3" type="ORF">V2S66_26800</name>
</gene>
<evidence type="ECO:0000256" key="2">
    <source>
        <dbReference type="SAM" id="SignalP"/>
    </source>
</evidence>
<reference evidence="3 4" key="1">
    <citation type="submission" date="2023-12" db="EMBL/GenBank/DDBJ databases">
        <title>Streptomyces sp. V4-01.</title>
        <authorList>
            <person name="Somphong A."/>
            <person name="Phongsopitanun W."/>
        </authorList>
    </citation>
    <scope>NUCLEOTIDE SEQUENCE [LARGE SCALE GENOMIC DNA]</scope>
    <source>
        <strain evidence="3 4">V4-01</strain>
    </source>
</reference>
<evidence type="ECO:0000313" key="3">
    <source>
        <dbReference type="EMBL" id="MEE4545562.1"/>
    </source>
</evidence>
<feature type="chain" id="PRO_5045569294" description="Secreted protein" evidence="2">
    <location>
        <begin position="25"/>
        <end position="65"/>
    </location>
</feature>
<dbReference type="RefSeq" id="WP_330799256.1">
    <property type="nucleotide sequence ID" value="NZ_JAZEWV010000031.1"/>
</dbReference>
<evidence type="ECO:0000313" key="4">
    <source>
        <dbReference type="Proteomes" id="UP001344658"/>
    </source>
</evidence>
<keyword evidence="4" id="KW-1185">Reference proteome</keyword>
<feature type="signal peptide" evidence="2">
    <location>
        <begin position="1"/>
        <end position="24"/>
    </location>
</feature>
<comment type="caution">
    <text evidence="3">The sequence shown here is derived from an EMBL/GenBank/DDBJ whole genome shotgun (WGS) entry which is preliminary data.</text>
</comment>
<feature type="region of interest" description="Disordered" evidence="1">
    <location>
        <begin position="30"/>
        <end position="65"/>
    </location>
</feature>
<organism evidence="3 4">
    <name type="scientific">Actinacidiphila polyblastidii</name>
    <dbReference type="NCBI Taxonomy" id="3110430"/>
    <lineage>
        <taxon>Bacteria</taxon>
        <taxon>Bacillati</taxon>
        <taxon>Actinomycetota</taxon>
        <taxon>Actinomycetes</taxon>
        <taxon>Kitasatosporales</taxon>
        <taxon>Streptomycetaceae</taxon>
        <taxon>Actinacidiphila</taxon>
    </lineage>
</organism>
<evidence type="ECO:0000256" key="1">
    <source>
        <dbReference type="SAM" id="MobiDB-lite"/>
    </source>
</evidence>
<keyword evidence="2" id="KW-0732">Signal</keyword>
<dbReference type="Proteomes" id="UP001344658">
    <property type="component" value="Unassembled WGS sequence"/>
</dbReference>
<feature type="compositionally biased region" description="Polar residues" evidence="1">
    <location>
        <begin position="56"/>
        <end position="65"/>
    </location>
</feature>
<evidence type="ECO:0008006" key="5">
    <source>
        <dbReference type="Google" id="ProtNLM"/>
    </source>
</evidence>
<name>A0ABU7PJZ8_9ACTN</name>
<protein>
    <recommendedName>
        <fullName evidence="5">Secreted protein</fullName>
    </recommendedName>
</protein>